<sequence length="169" mass="19504">MSIKTFVAIALLSLTAFTFTPVVAQAEAANVKTAKVVHKCTKRDSKENLLACAIYAESRNQGKRGMSAVGNVVLNRARDSYFPDTIKEVLFQKGQFSYTKTFNVMEHDKWKEAKAIAERLLYLDNHFPELRIALDITKGALYFKKSTIRAHWEKDMVLVYRYKEHQFYR</sequence>
<evidence type="ECO:0000313" key="3">
    <source>
        <dbReference type="Proteomes" id="UP000230824"/>
    </source>
</evidence>
<accession>A0A291LBB1</accession>
<keyword evidence="2" id="KW-0378">Hydrolase</keyword>
<dbReference type="Pfam" id="PF07486">
    <property type="entry name" value="Hydrolase_2"/>
    <property type="match status" value="1"/>
</dbReference>
<evidence type="ECO:0000313" key="2">
    <source>
        <dbReference type="EMBL" id="ATI15906.1"/>
    </source>
</evidence>
<dbReference type="KEGG" id="vg:62611876"/>
<feature type="domain" description="Cell wall hydrolase SleB" evidence="1">
    <location>
        <begin position="61"/>
        <end position="168"/>
    </location>
</feature>
<evidence type="ECO:0000259" key="1">
    <source>
        <dbReference type="Pfam" id="PF07486"/>
    </source>
</evidence>
<keyword evidence="3" id="KW-1185">Reference proteome</keyword>
<dbReference type="RefSeq" id="YP_009984532.1">
    <property type="nucleotide sequence ID" value="NC_052652.1"/>
</dbReference>
<dbReference type="EMBL" id="MF805809">
    <property type="protein sequence ID" value="ATI15906.1"/>
    <property type="molecule type" value="Genomic_DNA"/>
</dbReference>
<name>A0A291LBB1_9CAUD</name>
<reference evidence="2 3" key="1">
    <citation type="submission" date="2017-09" db="EMBL/GenBank/DDBJ databases">
        <title>Phage vB_EcoM_PHB05 against multidrug-resistant shiga toxin-producing Escherichia.</title>
        <authorList>
            <person name="Chen Y."/>
            <person name="Song J."/>
            <person name="Wu B."/>
        </authorList>
    </citation>
    <scope>NUCLEOTIDE SEQUENCE [LARGE SCALE GENOMIC DNA]</scope>
    <source>
        <strain evidence="2">Wastewater</strain>
    </source>
</reference>
<dbReference type="GeneID" id="62611876"/>
<dbReference type="GO" id="GO:0016787">
    <property type="term" value="F:hydrolase activity"/>
    <property type="evidence" value="ECO:0007669"/>
    <property type="project" value="UniProtKB-KW"/>
</dbReference>
<dbReference type="InterPro" id="IPR042047">
    <property type="entry name" value="SleB_dom1"/>
</dbReference>
<dbReference type="Proteomes" id="UP000230824">
    <property type="component" value="Segment"/>
</dbReference>
<organism evidence="2 3">
    <name type="scientific">Escherichia phage vB_EcoM_PHB05</name>
    <dbReference type="NCBI Taxonomy" id="2041347"/>
    <lineage>
        <taxon>Viruses</taxon>
        <taxon>Duplodnaviria</taxon>
        <taxon>Heunggongvirae</taxon>
        <taxon>Uroviricota</taxon>
        <taxon>Caudoviricetes</taxon>
        <taxon>Stephanstirmvirinae</taxon>
        <taxon>Justusliebigvirus</taxon>
        <taxon>Justusliebigvirus PHB05</taxon>
    </lineage>
</organism>
<proteinExistence type="predicted"/>
<dbReference type="SMR" id="A0A291LBB1"/>
<dbReference type="Gene3D" id="1.10.10.2520">
    <property type="entry name" value="Cell wall hydrolase SleB, domain 1"/>
    <property type="match status" value="1"/>
</dbReference>
<dbReference type="InterPro" id="IPR011105">
    <property type="entry name" value="Cell_wall_hydrolase_SleB"/>
</dbReference>
<protein>
    <submittedName>
        <fullName evidence="2">Putative cell wall hydrolase</fullName>
    </submittedName>
</protein>